<keyword evidence="1" id="KW-0732">Signal</keyword>
<dbReference type="Proteomes" id="UP000077726">
    <property type="component" value="Unassembled WGS sequence"/>
</dbReference>
<feature type="chain" id="PRO_5008590553" description="Lipoprotein" evidence="1">
    <location>
        <begin position="22"/>
        <end position="168"/>
    </location>
</feature>
<dbReference type="EMBL" id="LXSQ01000023">
    <property type="protein sequence ID" value="OAM38601.1"/>
    <property type="molecule type" value="Genomic_DNA"/>
</dbReference>
<evidence type="ECO:0000256" key="1">
    <source>
        <dbReference type="SAM" id="SignalP"/>
    </source>
</evidence>
<gene>
    <name evidence="2" type="ORF">A7Q00_09995</name>
</gene>
<keyword evidence="3" id="KW-1185">Reference proteome</keyword>
<name>A0A1B6VWH2_9NEIS</name>
<dbReference type="AlphaFoldDB" id="A0A1B6VWH2"/>
<organism evidence="2 3">
    <name type="scientific">Eikenella halliae</name>
    <dbReference type="NCBI Taxonomy" id="1795832"/>
    <lineage>
        <taxon>Bacteria</taxon>
        <taxon>Pseudomonadati</taxon>
        <taxon>Pseudomonadota</taxon>
        <taxon>Betaproteobacteria</taxon>
        <taxon>Neisseriales</taxon>
        <taxon>Neisseriaceae</taxon>
        <taxon>Eikenella</taxon>
    </lineage>
</organism>
<reference evidence="3" key="1">
    <citation type="submission" date="2016-05" db="EMBL/GenBank/DDBJ databases">
        <title>Draft genome of Corynebacterium afermentans subsp. afermentans LCDC 88199T.</title>
        <authorList>
            <person name="Bernier A.-M."/>
            <person name="Bernard K."/>
        </authorList>
    </citation>
    <scope>NUCLEOTIDE SEQUENCE [LARGE SCALE GENOMIC DNA]</scope>
    <source>
        <strain evidence="3">NML130454</strain>
    </source>
</reference>
<sequence>MLKRLALITAVCLLAACGKSADDYVGYWREQNNRVEEVMEIKHENGNYFGNNLMGINNSLGMARKAVVLDEKDGVLSVQGVPFKLSDDGKSMYIGDRSYTKIDAEFKDKIMAHQSECQKLRDEFSAAQDPLPYDREGNEKRNALQKEYEAKYAELSKEIRCNKGLLGW</sequence>
<evidence type="ECO:0008006" key="4">
    <source>
        <dbReference type="Google" id="ProtNLM"/>
    </source>
</evidence>
<comment type="caution">
    <text evidence="2">The sequence shown here is derived from an EMBL/GenBank/DDBJ whole genome shotgun (WGS) entry which is preliminary data.</text>
</comment>
<dbReference type="STRING" id="1795832.A7Q00_09995"/>
<dbReference type="RefSeq" id="WP_064090502.1">
    <property type="nucleotide sequence ID" value="NZ_LXSQ01000023.1"/>
</dbReference>
<protein>
    <recommendedName>
        <fullName evidence="4">Lipoprotein</fullName>
    </recommendedName>
</protein>
<evidence type="ECO:0000313" key="3">
    <source>
        <dbReference type="Proteomes" id="UP000077726"/>
    </source>
</evidence>
<evidence type="ECO:0000313" key="2">
    <source>
        <dbReference type="EMBL" id="OAM38601.1"/>
    </source>
</evidence>
<accession>A0A1B6VWH2</accession>
<dbReference type="PROSITE" id="PS51257">
    <property type="entry name" value="PROKAR_LIPOPROTEIN"/>
    <property type="match status" value="1"/>
</dbReference>
<dbReference type="OrthoDB" id="8613749at2"/>
<feature type="signal peptide" evidence="1">
    <location>
        <begin position="1"/>
        <end position="21"/>
    </location>
</feature>
<proteinExistence type="predicted"/>